<evidence type="ECO:0000313" key="3">
    <source>
        <dbReference type="Proteomes" id="UP001142055"/>
    </source>
</evidence>
<dbReference type="AlphaFoldDB" id="A0A9Q0M783"/>
<feature type="signal peptide" evidence="1">
    <location>
        <begin position="1"/>
        <end position="27"/>
    </location>
</feature>
<feature type="chain" id="PRO_5040498036" evidence="1">
    <location>
        <begin position="28"/>
        <end position="376"/>
    </location>
</feature>
<keyword evidence="3" id="KW-1185">Reference proteome</keyword>
<organism evidence="2 3">
    <name type="scientific">Blomia tropicalis</name>
    <name type="common">Mite</name>
    <dbReference type="NCBI Taxonomy" id="40697"/>
    <lineage>
        <taxon>Eukaryota</taxon>
        <taxon>Metazoa</taxon>
        <taxon>Ecdysozoa</taxon>
        <taxon>Arthropoda</taxon>
        <taxon>Chelicerata</taxon>
        <taxon>Arachnida</taxon>
        <taxon>Acari</taxon>
        <taxon>Acariformes</taxon>
        <taxon>Sarcoptiformes</taxon>
        <taxon>Astigmata</taxon>
        <taxon>Glycyphagoidea</taxon>
        <taxon>Echimyopodidae</taxon>
        <taxon>Blomia</taxon>
    </lineage>
</organism>
<dbReference type="Proteomes" id="UP001142055">
    <property type="component" value="Chromosome 2"/>
</dbReference>
<protein>
    <submittedName>
        <fullName evidence="2">Uncharacterized protein</fullName>
    </submittedName>
</protein>
<proteinExistence type="predicted"/>
<dbReference type="EMBL" id="JAPWDV010000002">
    <property type="protein sequence ID" value="KAJ6219192.1"/>
    <property type="molecule type" value="Genomic_DNA"/>
</dbReference>
<accession>A0A9Q0M783</accession>
<comment type="caution">
    <text evidence="2">The sequence shown here is derived from an EMBL/GenBank/DDBJ whole genome shotgun (WGS) entry which is preliminary data.</text>
</comment>
<gene>
    <name evidence="2" type="ORF">RDWZM_005004</name>
</gene>
<name>A0A9Q0M783_BLOTA</name>
<reference evidence="2" key="1">
    <citation type="submission" date="2022-12" db="EMBL/GenBank/DDBJ databases">
        <title>Genome assemblies of Blomia tropicalis.</title>
        <authorList>
            <person name="Cui Y."/>
        </authorList>
    </citation>
    <scope>NUCLEOTIDE SEQUENCE</scope>
    <source>
        <tissue evidence="2">Adult mites</tissue>
    </source>
</reference>
<evidence type="ECO:0000256" key="1">
    <source>
        <dbReference type="SAM" id="SignalP"/>
    </source>
</evidence>
<keyword evidence="1" id="KW-0732">Signal</keyword>
<sequence length="376" mass="42404">MERCRMLQRSICVILLLLSIESIVVSAAPFDHFDAHLDQQIHGEHHPSSLDVEPHPYEDGALSDLIHHDGGIEHHLEHAQPIGHPEPIAFDHHNPELEHHQNGLDHSNLIHVEPHSEPYLHQTEPLHIAPQPEPIEHHSEPIHIEPKGEPILSHHPHAEPIIHHSEPQHLNGEHLVDYHGSHYPSTHGFSTDQFVHGYDNLLHAEPAPLVHHQHHDLGHVPAPIPVAHHEHLEHVPVVHSAYSPVTPIGHHNLAQPEHFSDLHLSFYNHRMPGDGFGPGGHFSLMPRQEVISLPVKIPVQTAKPVPVDSPYPVLVDKPFPVHLERIIPKPFISKVIQPLIHKQTIIKSHITHIEHDPSQHGAANYGALDYPIKKRK</sequence>
<evidence type="ECO:0000313" key="2">
    <source>
        <dbReference type="EMBL" id="KAJ6219192.1"/>
    </source>
</evidence>